<keyword evidence="1" id="KW-0862">Zinc</keyword>
<dbReference type="Pfam" id="PF00078">
    <property type="entry name" value="RVT_1"/>
    <property type="match status" value="1"/>
</dbReference>
<dbReference type="Gene3D" id="4.10.60.10">
    <property type="entry name" value="Zinc finger, CCHC-type"/>
    <property type="match status" value="1"/>
</dbReference>
<dbReference type="PROSITE" id="PS50158">
    <property type="entry name" value="ZF_CCHC"/>
    <property type="match status" value="1"/>
</dbReference>
<name>A0A8D9ASI6_9HEMI</name>
<dbReference type="PANTHER" id="PTHR37984">
    <property type="entry name" value="PROTEIN CBG26694"/>
    <property type="match status" value="1"/>
</dbReference>
<dbReference type="FunFam" id="3.10.10.10:FF:000003">
    <property type="entry name" value="Retrovirus-related Pol polyprotein from transposon 297-like Protein"/>
    <property type="match status" value="1"/>
</dbReference>
<feature type="domain" description="Reverse transcriptase" evidence="3">
    <location>
        <begin position="477"/>
        <end position="654"/>
    </location>
</feature>
<dbReference type="Gene3D" id="3.10.10.10">
    <property type="entry name" value="HIV Type 1 Reverse Transcriptase, subunit A, domain 1"/>
    <property type="match status" value="1"/>
</dbReference>
<organism evidence="4">
    <name type="scientific">Cacopsylla melanoneura</name>
    <dbReference type="NCBI Taxonomy" id="428564"/>
    <lineage>
        <taxon>Eukaryota</taxon>
        <taxon>Metazoa</taxon>
        <taxon>Ecdysozoa</taxon>
        <taxon>Arthropoda</taxon>
        <taxon>Hexapoda</taxon>
        <taxon>Insecta</taxon>
        <taxon>Pterygota</taxon>
        <taxon>Neoptera</taxon>
        <taxon>Paraneoptera</taxon>
        <taxon>Hemiptera</taxon>
        <taxon>Sternorrhyncha</taxon>
        <taxon>Psylloidea</taxon>
        <taxon>Psyllidae</taxon>
        <taxon>Psyllinae</taxon>
        <taxon>Cacopsylla</taxon>
    </lineage>
</organism>
<dbReference type="SUPFAM" id="SSF57756">
    <property type="entry name" value="Retrovirus zinc finger-like domains"/>
    <property type="match status" value="1"/>
</dbReference>
<dbReference type="SUPFAM" id="SSF56672">
    <property type="entry name" value="DNA/RNA polymerases"/>
    <property type="match status" value="1"/>
</dbReference>
<dbReference type="EMBL" id="HBUF01580058">
    <property type="protein sequence ID" value="CAG6769852.1"/>
    <property type="molecule type" value="Transcribed_RNA"/>
</dbReference>
<proteinExistence type="predicted"/>
<reference evidence="4" key="1">
    <citation type="submission" date="2021-05" db="EMBL/GenBank/DDBJ databases">
        <authorList>
            <person name="Alioto T."/>
            <person name="Alioto T."/>
            <person name="Gomez Garrido J."/>
        </authorList>
    </citation>
    <scope>NUCLEOTIDE SEQUENCE</scope>
</reference>
<keyword evidence="1" id="KW-0863">Zinc-finger</keyword>
<dbReference type="InterPro" id="IPR001878">
    <property type="entry name" value="Znf_CCHC"/>
</dbReference>
<dbReference type="InterPro" id="IPR043128">
    <property type="entry name" value="Rev_trsase/Diguanyl_cyclase"/>
</dbReference>
<dbReference type="PANTHER" id="PTHR37984:SF8">
    <property type="entry name" value="CCHC-TYPE DOMAIN-CONTAINING PROTEIN"/>
    <property type="match status" value="1"/>
</dbReference>
<evidence type="ECO:0000256" key="1">
    <source>
        <dbReference type="PROSITE-ProRule" id="PRU00047"/>
    </source>
</evidence>
<dbReference type="InterPro" id="IPR043502">
    <property type="entry name" value="DNA/RNA_pol_sf"/>
</dbReference>
<keyword evidence="1" id="KW-0479">Metal-binding</keyword>
<accession>A0A8D9ASI6</accession>
<dbReference type="AlphaFoldDB" id="A0A8D9ASI6"/>
<dbReference type="InterPro" id="IPR036875">
    <property type="entry name" value="Znf_CCHC_sf"/>
</dbReference>
<dbReference type="GO" id="GO:0071897">
    <property type="term" value="P:DNA biosynthetic process"/>
    <property type="evidence" value="ECO:0007669"/>
    <property type="project" value="UniProtKB-ARBA"/>
</dbReference>
<evidence type="ECO:0000259" key="2">
    <source>
        <dbReference type="PROSITE" id="PS50158"/>
    </source>
</evidence>
<protein>
    <submittedName>
        <fullName evidence="4">Uncharacterized protein K02A2.6</fullName>
    </submittedName>
</protein>
<feature type="domain" description="CCHC-type" evidence="2">
    <location>
        <begin position="227"/>
        <end position="242"/>
    </location>
</feature>
<dbReference type="Gene3D" id="3.30.70.270">
    <property type="match status" value="1"/>
</dbReference>
<evidence type="ECO:0000259" key="3">
    <source>
        <dbReference type="PROSITE" id="PS50878"/>
    </source>
</evidence>
<dbReference type="CDD" id="cd01647">
    <property type="entry name" value="RT_LTR"/>
    <property type="match status" value="1"/>
</dbReference>
<dbReference type="GO" id="GO:0008270">
    <property type="term" value="F:zinc ion binding"/>
    <property type="evidence" value="ECO:0007669"/>
    <property type="project" value="UniProtKB-KW"/>
</dbReference>
<dbReference type="SMART" id="SM00343">
    <property type="entry name" value="ZnF_C2HC"/>
    <property type="match status" value="1"/>
</dbReference>
<dbReference type="GO" id="GO:0003676">
    <property type="term" value="F:nucleic acid binding"/>
    <property type="evidence" value="ECO:0007669"/>
    <property type="project" value="InterPro"/>
</dbReference>
<dbReference type="InterPro" id="IPR050951">
    <property type="entry name" value="Retrovirus_Pol_polyprotein"/>
</dbReference>
<evidence type="ECO:0000313" key="4">
    <source>
        <dbReference type="EMBL" id="CAG6769852.1"/>
    </source>
</evidence>
<dbReference type="PROSITE" id="PS50878">
    <property type="entry name" value="RT_POL"/>
    <property type="match status" value="1"/>
</dbReference>
<dbReference type="Pfam" id="PF00098">
    <property type="entry name" value="zf-CCHC"/>
    <property type="match status" value="1"/>
</dbReference>
<dbReference type="InterPro" id="IPR000477">
    <property type="entry name" value="RT_dom"/>
</dbReference>
<sequence>MSINLQIEPFSSCGSNLSQLWKSWKNKFQIYLKALKYHKEENDVQVALFLQVGGEEIRRRYESLDIKKAGDTEDPKLEDIIKGFDKYFEDYKNVTQASYVFWKMVQAPNESFDDFLMRIRIQAHECEFGATAEERNLKDKIVHGISDNKLRERLLRERKISLASVIENCKNAEIARGHAESMQTLTDVPTSEEINFLKKDLNVHRPYVRNFQDARQNRVDPNRKVICFKCGRPNHYASQCRDKRQPRRNLNVMEAPEYECECEHEDNEGDSNVFSPGPSQSNDYYRLSELRIDNIQNGSKWFERGFVNGNPTLMKLDTGSCVNAISFQEISKWNVVPKFQKCKANVITYTKDAVDIIGECMMTCRINNVEKNLKFIVTSIDTYPILSAEACEEFGLIVRVKKQAHSAINEVKKFDLKSELNKLMNEYQDIFDGIGRVQYEYKICIDESVKPHVAAPRKIPLSKENQVKEQLMKMEENGIIKRVDEPTDWVNNITVADKKDGSIRICLDPRPLNKAIKRSHYEIPCVDDLFDKLLNSKLFSLFDVKSAYWHIPLDEESSYLTTFITKYGRFRFCVMPFGLNCAAEAFQRTIDCIFSKHENINPYFDDIIIGSENEQLHLKQIRELFAVARKENLKFNKDKIQIAVEKIKYLGHVLNKNEQ</sequence>